<evidence type="ECO:0000313" key="1">
    <source>
        <dbReference type="EMBL" id="KAK1944394.1"/>
    </source>
</evidence>
<dbReference type="Proteomes" id="UP001259832">
    <property type="component" value="Unassembled WGS sequence"/>
</dbReference>
<evidence type="ECO:0000313" key="2">
    <source>
        <dbReference type="Proteomes" id="UP001259832"/>
    </source>
</evidence>
<proteinExistence type="predicted"/>
<keyword evidence="2" id="KW-1185">Reference proteome</keyword>
<name>A0AAD9LRS4_9STRA</name>
<reference evidence="1" key="1">
    <citation type="submission" date="2023-08" db="EMBL/GenBank/DDBJ databases">
        <title>Reference Genome Resource for the Citrus Pathogen Phytophthora citrophthora.</title>
        <authorList>
            <person name="Moller H."/>
            <person name="Coetzee B."/>
            <person name="Rose L.J."/>
            <person name="Van Niekerk J.M."/>
        </authorList>
    </citation>
    <scope>NUCLEOTIDE SEQUENCE</scope>
    <source>
        <strain evidence="1">STE-U-9442</strain>
    </source>
</reference>
<sequence>MKGLLIRAAERSKGQTLIKRMKNAYVFKVTFETDSTTGTLLNHDYAEFHISYRMLYQFSTEGEQ</sequence>
<comment type="caution">
    <text evidence="1">The sequence shown here is derived from an EMBL/GenBank/DDBJ whole genome shotgun (WGS) entry which is preliminary data.</text>
</comment>
<gene>
    <name evidence="1" type="ORF">P3T76_004306</name>
</gene>
<accession>A0AAD9LRS4</accession>
<dbReference type="AlphaFoldDB" id="A0AAD9LRS4"/>
<protein>
    <submittedName>
        <fullName evidence="1">Uncharacterized protein</fullName>
    </submittedName>
</protein>
<organism evidence="1 2">
    <name type="scientific">Phytophthora citrophthora</name>
    <dbReference type="NCBI Taxonomy" id="4793"/>
    <lineage>
        <taxon>Eukaryota</taxon>
        <taxon>Sar</taxon>
        <taxon>Stramenopiles</taxon>
        <taxon>Oomycota</taxon>
        <taxon>Peronosporomycetes</taxon>
        <taxon>Peronosporales</taxon>
        <taxon>Peronosporaceae</taxon>
        <taxon>Phytophthora</taxon>
    </lineage>
</organism>
<dbReference type="EMBL" id="JASMQC010000006">
    <property type="protein sequence ID" value="KAK1944394.1"/>
    <property type="molecule type" value="Genomic_DNA"/>
</dbReference>